<dbReference type="OrthoDB" id="10065861at2759"/>
<dbReference type="PROSITE" id="PS51741">
    <property type="entry name" value="F_BAR"/>
    <property type="match status" value="1"/>
</dbReference>
<organism evidence="7 8">
    <name type="scientific">Paragonimus westermani</name>
    <dbReference type="NCBI Taxonomy" id="34504"/>
    <lineage>
        <taxon>Eukaryota</taxon>
        <taxon>Metazoa</taxon>
        <taxon>Spiralia</taxon>
        <taxon>Lophotrochozoa</taxon>
        <taxon>Platyhelminthes</taxon>
        <taxon>Trematoda</taxon>
        <taxon>Digenea</taxon>
        <taxon>Plagiorchiida</taxon>
        <taxon>Troglotremata</taxon>
        <taxon>Troglotrematidae</taxon>
        <taxon>Paragonimus</taxon>
    </lineage>
</organism>
<dbReference type="Pfam" id="PF07653">
    <property type="entry name" value="SH3_2"/>
    <property type="match status" value="1"/>
</dbReference>
<dbReference type="InterPro" id="IPR027267">
    <property type="entry name" value="AH/BAR_dom_sf"/>
</dbReference>
<keyword evidence="3" id="KW-0175">Coiled coil</keyword>
<keyword evidence="8" id="KW-1185">Reference proteome</keyword>
<evidence type="ECO:0000313" key="7">
    <source>
        <dbReference type="EMBL" id="KAF8567554.1"/>
    </source>
</evidence>
<evidence type="ECO:0000256" key="4">
    <source>
        <dbReference type="SAM" id="MobiDB-lite"/>
    </source>
</evidence>
<dbReference type="SUPFAM" id="SSF50044">
    <property type="entry name" value="SH3-domain"/>
    <property type="match status" value="2"/>
</dbReference>
<name>A0A8T0DKV1_9TREM</name>
<sequence>TTKPLTQLKNIHNEHYAKLQSKHLAETELLDDLRLFCKQRAAIERDYGQALQKLTNTFLSKKELTSTMSNENELPGGQSLWRVWRSLLDESNNLALSRLRSAETQQRLSRELKPLKLQRMAVNKRVFEQLRILQSDLAACVQEMVKSHKVYAEEEKQAQDTRLKTMAAEEKIRRRSTDIFHSMAQLHRNYEKLVIRRQAYDARSASARNEYLFQLTAINAHLKHYFSKDVPNLVKAGVYFCAVSYTVTYFTESSLTLDGELYEKLSDVLSTLGQNEAELCALTRERFQHVFKDATQITRTYAWEHFLKSCPLFDRTVQYQFEPMEGDETTLLRAPDSKEASLEQIAQKLARRLVIRERRIKSYETELKTLQAGCVTPYQNAQPLPGSPDFENNEELVSFNQEYVEHKVEEVQFAIRREVIERVKIEACLSLLRNSAVEVKQFIEEARLAAEAASAAALAQQLREANGELLDDSQVATSLCNRPTNGSSDSVSSSAGRLSELQMGYSRAYGPHTGPRYTPQRRSQANMFEYTEQKSDTWSSTAVDQTYNPAESKSNTVRLRSNIEANRLPAWNSLGRHPSHDYQNVDPARRTKDDLSMNQRYLTSSHTGAATVRETNSDNKISDDAVDLEAIWSEYGRLHQATVLHEFRAKRPNELDLVVHETVALLESNDRNGWIKVRSLIDGNEGLVPVDFLRMHTPNCASKLPNSEEQTAIPDGAPNGGESCKNLGSEACTNNGELYKNGTGLYENVKFSERKIQNSNQVLSGQPQGKVVRKKHDKARTQSLPPPLEEAPKAMRTSLLSLSQGDSPGVDEKSQKHSPIPGTFCRTLIEFEGNNKDELRFSAGDVIRILGRAPVPVVDNPNDCPPSWSTAPTNRMSTSFCSGVDDGWWEGELLSRDPSGYTRIKGVFPSMLVQSMSSEDGKPWHSVWQHAAVIVKQESQTDECSKRPTTCSVDETTTPSIPNANIESDKTNDVPKIDNQNVCGHCELGSEVTSDGDYIQWTMTSLPASRNIAHGHVPFDFAQVMLQHSLRNPSEEELPIAEL</sequence>
<dbReference type="InterPro" id="IPR001452">
    <property type="entry name" value="SH3_domain"/>
</dbReference>
<proteinExistence type="predicted"/>
<gene>
    <name evidence="7" type="ORF">P879_06807</name>
</gene>
<feature type="region of interest" description="Disordered" evidence="4">
    <location>
        <begin position="478"/>
        <end position="497"/>
    </location>
</feature>
<evidence type="ECO:0000256" key="1">
    <source>
        <dbReference type="ARBA" id="ARBA00022443"/>
    </source>
</evidence>
<dbReference type="InterPro" id="IPR001060">
    <property type="entry name" value="FCH_dom"/>
</dbReference>
<protein>
    <recommendedName>
        <fullName evidence="9">F-BAR and double SH3 domains protein</fullName>
    </recommendedName>
</protein>
<dbReference type="PROSITE" id="PS50002">
    <property type="entry name" value="SH3"/>
    <property type="match status" value="2"/>
</dbReference>
<evidence type="ECO:0000259" key="6">
    <source>
        <dbReference type="PROSITE" id="PS51741"/>
    </source>
</evidence>
<dbReference type="Gene3D" id="1.20.1270.60">
    <property type="entry name" value="Arfaptin homology (AH) domain/BAR domain"/>
    <property type="match status" value="1"/>
</dbReference>
<feature type="non-terminal residue" evidence="7">
    <location>
        <position position="1043"/>
    </location>
</feature>
<dbReference type="GO" id="GO:0007274">
    <property type="term" value="P:neuromuscular synaptic transmission"/>
    <property type="evidence" value="ECO:0007669"/>
    <property type="project" value="TreeGrafter"/>
</dbReference>
<feature type="domain" description="SH3" evidence="5">
    <location>
        <begin position="636"/>
        <end position="698"/>
    </location>
</feature>
<dbReference type="Pfam" id="PF00611">
    <property type="entry name" value="FCH"/>
    <property type="match status" value="1"/>
</dbReference>
<evidence type="ECO:0000256" key="2">
    <source>
        <dbReference type="PROSITE-ProRule" id="PRU00192"/>
    </source>
</evidence>
<comment type="caution">
    <text evidence="7">The sequence shown here is derived from an EMBL/GenBank/DDBJ whole genome shotgun (WGS) entry which is preliminary data.</text>
</comment>
<evidence type="ECO:0008006" key="9">
    <source>
        <dbReference type="Google" id="ProtNLM"/>
    </source>
</evidence>
<dbReference type="GO" id="GO:0055037">
    <property type="term" value="C:recycling endosome"/>
    <property type="evidence" value="ECO:0007669"/>
    <property type="project" value="TreeGrafter"/>
</dbReference>
<dbReference type="InterPro" id="IPR031160">
    <property type="entry name" value="F_BAR_dom"/>
</dbReference>
<feature type="domain" description="SH3" evidence="5">
    <location>
        <begin position="820"/>
        <end position="918"/>
    </location>
</feature>
<reference evidence="7 8" key="1">
    <citation type="submission" date="2019-07" db="EMBL/GenBank/DDBJ databases">
        <title>Annotation for the trematode Paragonimus westermani.</title>
        <authorList>
            <person name="Choi Y.-J."/>
        </authorList>
    </citation>
    <scope>NUCLEOTIDE SEQUENCE [LARGE SCALE GENOMIC DNA]</scope>
    <source>
        <strain evidence="7">180907_Pwestermani</strain>
    </source>
</reference>
<feature type="region of interest" description="Disordered" evidence="4">
    <location>
        <begin position="763"/>
        <end position="792"/>
    </location>
</feature>
<dbReference type="Proteomes" id="UP000699462">
    <property type="component" value="Unassembled WGS sequence"/>
</dbReference>
<feature type="domain" description="F-BAR" evidence="6">
    <location>
        <begin position="1"/>
        <end position="284"/>
    </location>
</feature>
<dbReference type="PANTHER" id="PTHR15735">
    <property type="entry name" value="FCH AND DOUBLE SH3 DOMAINS PROTEIN"/>
    <property type="match status" value="1"/>
</dbReference>
<dbReference type="Gene3D" id="2.30.30.40">
    <property type="entry name" value="SH3 Domains"/>
    <property type="match status" value="2"/>
</dbReference>
<feature type="region of interest" description="Disordered" evidence="4">
    <location>
        <begin position="945"/>
        <end position="973"/>
    </location>
</feature>
<dbReference type="SMART" id="SM00326">
    <property type="entry name" value="SH3"/>
    <property type="match status" value="2"/>
</dbReference>
<evidence type="ECO:0000259" key="5">
    <source>
        <dbReference type="PROSITE" id="PS50002"/>
    </source>
</evidence>
<keyword evidence="1 2" id="KW-0728">SH3 domain</keyword>
<dbReference type="EMBL" id="JTDF01003713">
    <property type="protein sequence ID" value="KAF8567554.1"/>
    <property type="molecule type" value="Genomic_DNA"/>
</dbReference>
<dbReference type="InterPro" id="IPR036028">
    <property type="entry name" value="SH3-like_dom_sf"/>
</dbReference>
<dbReference type="AlphaFoldDB" id="A0A8T0DKV1"/>
<dbReference type="SUPFAM" id="SSF103657">
    <property type="entry name" value="BAR/IMD domain-like"/>
    <property type="match status" value="1"/>
</dbReference>
<dbReference type="GO" id="GO:0031594">
    <property type="term" value="C:neuromuscular junction"/>
    <property type="evidence" value="ECO:0007669"/>
    <property type="project" value="TreeGrafter"/>
</dbReference>
<evidence type="ECO:0000256" key="3">
    <source>
        <dbReference type="PROSITE-ProRule" id="PRU01077"/>
    </source>
</evidence>
<dbReference type="PANTHER" id="PTHR15735:SF21">
    <property type="entry name" value="PROTEIN NERVOUS WRECK"/>
    <property type="match status" value="1"/>
</dbReference>
<feature type="compositionally biased region" description="Polar residues" evidence="4">
    <location>
        <begin position="947"/>
        <end position="966"/>
    </location>
</feature>
<dbReference type="SMART" id="SM00055">
    <property type="entry name" value="FCH"/>
    <property type="match status" value="1"/>
</dbReference>
<accession>A0A8T0DKV1</accession>
<evidence type="ECO:0000313" key="8">
    <source>
        <dbReference type="Proteomes" id="UP000699462"/>
    </source>
</evidence>
<dbReference type="GO" id="GO:0030833">
    <property type="term" value="P:regulation of actin filament polymerization"/>
    <property type="evidence" value="ECO:0007669"/>
    <property type="project" value="TreeGrafter"/>
</dbReference>